<dbReference type="InterPro" id="IPR050469">
    <property type="entry name" value="Diguanylate_Cyclase"/>
</dbReference>
<evidence type="ECO:0000313" key="4">
    <source>
        <dbReference type="EMBL" id="KJU85739.1"/>
    </source>
</evidence>
<dbReference type="PANTHER" id="PTHR45138:SF9">
    <property type="entry name" value="DIGUANYLATE CYCLASE DGCM-RELATED"/>
    <property type="match status" value="1"/>
</dbReference>
<dbReference type="NCBIfam" id="TIGR00254">
    <property type="entry name" value="GGDEF"/>
    <property type="match status" value="1"/>
</dbReference>
<dbReference type="InterPro" id="IPR000160">
    <property type="entry name" value="GGDEF_dom"/>
</dbReference>
<evidence type="ECO:0000256" key="1">
    <source>
        <dbReference type="ARBA" id="ARBA00012528"/>
    </source>
</evidence>
<protein>
    <recommendedName>
        <fullName evidence="1">diguanylate cyclase</fullName>
        <ecNumber evidence="1">2.7.7.65</ecNumber>
    </recommendedName>
</protein>
<organism evidence="4 5">
    <name type="scientific">Candidatus Magnetobacterium bavaricum</name>
    <dbReference type="NCBI Taxonomy" id="29290"/>
    <lineage>
        <taxon>Bacteria</taxon>
        <taxon>Pseudomonadati</taxon>
        <taxon>Nitrospirota</taxon>
        <taxon>Thermodesulfovibrionia</taxon>
        <taxon>Thermodesulfovibrionales</taxon>
        <taxon>Candidatus Magnetobacteriaceae</taxon>
        <taxon>Candidatus Magnetobacterium</taxon>
    </lineage>
</organism>
<dbReference type="EMBL" id="LACI01000877">
    <property type="protein sequence ID" value="KJU85739.1"/>
    <property type="molecule type" value="Genomic_DNA"/>
</dbReference>
<evidence type="ECO:0000256" key="2">
    <source>
        <dbReference type="ARBA" id="ARBA00034247"/>
    </source>
</evidence>
<dbReference type="PROSITE" id="PS50887">
    <property type="entry name" value="GGDEF"/>
    <property type="match status" value="1"/>
</dbReference>
<sequence>MSSFRNMIRYTINTFKKAYLITRGVDYNTLSQYILNINKTTSVGGILYEASRCLKDILDYELFGFVIKSGESTDIWVDPRRYKQHLLVIIESDFGEQLAKYEFQYFYPENPTGSQEIDNMDVNNVISYLITNEKCIARLYVIPRRSLFRYHDEIIGIVVKSIGVSLNNSMNLREMEIAATIDPLTGLLNRRALYKFIEHDIANARRHSTGLSIIMYDIDHFKRVNDSYGHFVGDVVLQEVSRIVGSVIRKSDYVARFGGEEFLIVLPYTSLNVAIEIAERLRKNIEQACIRICSNNITVTSSFGVAELSGGSDRDSLVREADAMLYEAKRLGRNTVIANIKDEYEMASV</sequence>
<dbReference type="FunFam" id="3.30.70.270:FF:000001">
    <property type="entry name" value="Diguanylate cyclase domain protein"/>
    <property type="match status" value="1"/>
</dbReference>
<dbReference type="GO" id="GO:0052621">
    <property type="term" value="F:diguanylate cyclase activity"/>
    <property type="evidence" value="ECO:0007669"/>
    <property type="project" value="UniProtKB-EC"/>
</dbReference>
<proteinExistence type="predicted"/>
<name>A0A0F3GUU4_9BACT</name>
<comment type="catalytic activity">
    <reaction evidence="2">
        <text>2 GTP = 3',3'-c-di-GMP + 2 diphosphate</text>
        <dbReference type="Rhea" id="RHEA:24898"/>
        <dbReference type="ChEBI" id="CHEBI:33019"/>
        <dbReference type="ChEBI" id="CHEBI:37565"/>
        <dbReference type="ChEBI" id="CHEBI:58805"/>
        <dbReference type="EC" id="2.7.7.65"/>
    </reaction>
</comment>
<dbReference type="InterPro" id="IPR043128">
    <property type="entry name" value="Rev_trsase/Diguanyl_cyclase"/>
</dbReference>
<dbReference type="Pfam" id="PF00990">
    <property type="entry name" value="GGDEF"/>
    <property type="match status" value="1"/>
</dbReference>
<feature type="domain" description="GGDEF" evidence="3">
    <location>
        <begin position="209"/>
        <end position="341"/>
    </location>
</feature>
<accession>A0A0F3GUU4</accession>
<evidence type="ECO:0000313" key="5">
    <source>
        <dbReference type="Proteomes" id="UP000033423"/>
    </source>
</evidence>
<dbReference type="AlphaFoldDB" id="A0A0F3GUU4"/>
<evidence type="ECO:0000259" key="3">
    <source>
        <dbReference type="PROSITE" id="PS50887"/>
    </source>
</evidence>
<dbReference type="SMART" id="SM00267">
    <property type="entry name" value="GGDEF"/>
    <property type="match status" value="1"/>
</dbReference>
<dbReference type="InterPro" id="IPR029787">
    <property type="entry name" value="Nucleotide_cyclase"/>
</dbReference>
<gene>
    <name evidence="4" type="ORF">MBAV_002069</name>
</gene>
<keyword evidence="5" id="KW-1185">Reference proteome</keyword>
<dbReference type="PANTHER" id="PTHR45138">
    <property type="entry name" value="REGULATORY COMPONENTS OF SENSORY TRANSDUCTION SYSTEM"/>
    <property type="match status" value="1"/>
</dbReference>
<dbReference type="PATRIC" id="fig|29290.4.peg.2743"/>
<reference evidence="4 5" key="1">
    <citation type="submission" date="2015-02" db="EMBL/GenBank/DDBJ databases">
        <title>Single-cell genomics of uncultivated deep-branching MTB reveals a conserved set of magnetosome genes.</title>
        <authorList>
            <person name="Kolinko S."/>
            <person name="Richter M."/>
            <person name="Glockner F.O."/>
            <person name="Brachmann A."/>
            <person name="Schuler D."/>
        </authorList>
    </citation>
    <scope>NUCLEOTIDE SEQUENCE [LARGE SCALE GENOMIC DNA]</scope>
    <source>
        <strain evidence="4">TM-1</strain>
    </source>
</reference>
<dbReference type="EC" id="2.7.7.65" evidence="1"/>
<dbReference type="SUPFAM" id="SSF55073">
    <property type="entry name" value="Nucleotide cyclase"/>
    <property type="match status" value="1"/>
</dbReference>
<dbReference type="Proteomes" id="UP000033423">
    <property type="component" value="Unassembled WGS sequence"/>
</dbReference>
<dbReference type="Gene3D" id="3.30.70.270">
    <property type="match status" value="1"/>
</dbReference>
<dbReference type="CDD" id="cd01949">
    <property type="entry name" value="GGDEF"/>
    <property type="match status" value="1"/>
</dbReference>
<comment type="caution">
    <text evidence="4">The sequence shown here is derived from an EMBL/GenBank/DDBJ whole genome shotgun (WGS) entry which is preliminary data.</text>
</comment>